<keyword evidence="1" id="KW-0472">Membrane</keyword>
<name>A0A8S5PPS4_9CAUD</name>
<feature type="transmembrane region" description="Helical" evidence="1">
    <location>
        <begin position="321"/>
        <end position="343"/>
    </location>
</feature>
<feature type="transmembrane region" description="Helical" evidence="1">
    <location>
        <begin position="349"/>
        <end position="369"/>
    </location>
</feature>
<accession>A0A8S5PPS4</accession>
<sequence length="552" mass="61617">METNAENVKTSMDTQETTSHKLFTIQCATCGGPAEYDILKHSYSCSYCGNDTPIRTALEAKKGFRSLVQAKIRESDIGLKPAIAVCVKCGAQIVFPENDVIKTCSFCGNEMIRKEFTKMPEFPEFIVPFRITEDEARNLLAKWCKENASTEKAKKLQNAMKDLKGYYLPYELVRGPIDCMASRRGASLNLNCGGVLANTFVNTSSQLDNLTLDGMEPFDLDELEEFSYGFLAKQKAKVMDISAKDLANRIEEEVENSYSPIVAKTMETKEVSVDVDSTQLMTIPVLLPVYYIMRKGFYAAVNGQTGKVSVSEVSLKKLSPWWIKPLVATFLVFFASIVISYILTKDFEASLGLAGMFDLVMGLIFFTAYHNAYGDDKGLKAFHDVVSTTELYERGQDKKLKLSHKKIEADPVEPMFFQDIDGKKTRVFIKFTTAGRMFKMVAAAVGAMFLPVIIAFLLNGLSFTGLDLMGSAVWLCIFVPIAIAYFVSMGRIDIYENPYVYVVDTNGKQHRIKMESNTVTVLDIIKSLSYIVPVAIFLGIVLIVNVYLILNL</sequence>
<feature type="transmembrane region" description="Helical" evidence="1">
    <location>
        <begin position="468"/>
        <end position="487"/>
    </location>
</feature>
<keyword evidence="1 2" id="KW-0812">Transmembrane</keyword>
<feature type="transmembrane region" description="Helical" evidence="1">
    <location>
        <begin position="530"/>
        <end position="550"/>
    </location>
</feature>
<protein>
    <submittedName>
        <fullName evidence="2">Transmembrane protein</fullName>
    </submittedName>
</protein>
<reference evidence="2" key="1">
    <citation type="journal article" date="2021" name="Proc. Natl. Acad. Sci. U.S.A.">
        <title>A Catalog of Tens of Thousands of Viruses from Human Metagenomes Reveals Hidden Associations with Chronic Diseases.</title>
        <authorList>
            <person name="Tisza M.J."/>
            <person name="Buck C.B."/>
        </authorList>
    </citation>
    <scope>NUCLEOTIDE SEQUENCE</scope>
    <source>
        <strain evidence="2">CtLjW1</strain>
    </source>
</reference>
<organism evidence="2">
    <name type="scientific">Myoviridae sp. ctLjW1</name>
    <dbReference type="NCBI Taxonomy" id="2825084"/>
    <lineage>
        <taxon>Viruses</taxon>
        <taxon>Duplodnaviria</taxon>
        <taxon>Heunggongvirae</taxon>
        <taxon>Uroviricota</taxon>
        <taxon>Caudoviricetes</taxon>
    </lineage>
</organism>
<evidence type="ECO:0000256" key="1">
    <source>
        <dbReference type="SAM" id="Phobius"/>
    </source>
</evidence>
<keyword evidence="1" id="KW-1133">Transmembrane helix</keyword>
<evidence type="ECO:0000313" key="2">
    <source>
        <dbReference type="EMBL" id="DAE08768.1"/>
    </source>
</evidence>
<feature type="transmembrane region" description="Helical" evidence="1">
    <location>
        <begin position="440"/>
        <end position="462"/>
    </location>
</feature>
<dbReference type="EMBL" id="BK015474">
    <property type="protein sequence ID" value="DAE08768.1"/>
    <property type="molecule type" value="Genomic_DNA"/>
</dbReference>
<proteinExistence type="predicted"/>